<name>A0A409XSW7_PSICY</name>
<sequence length="105" mass="11434">MKDVALAQDKDKYMVLVPLLVRKTGHPAGVTIAQRPFVVGGDEGWMGRERHCTMEVTVDGGKKELCRVTWGQANMMEMEREGGDGGLACTRLGCRVGGRELTNGL</sequence>
<dbReference type="AlphaFoldDB" id="A0A409XSW7"/>
<evidence type="ECO:0000313" key="1">
    <source>
        <dbReference type="EMBL" id="PPQ93776.1"/>
    </source>
</evidence>
<protein>
    <submittedName>
        <fullName evidence="1">Uncharacterized protein</fullName>
    </submittedName>
</protein>
<proteinExistence type="predicted"/>
<dbReference type="InParanoid" id="A0A409XSW7"/>
<evidence type="ECO:0000313" key="2">
    <source>
        <dbReference type="Proteomes" id="UP000283269"/>
    </source>
</evidence>
<accession>A0A409XSW7</accession>
<comment type="caution">
    <text evidence="1">The sequence shown here is derived from an EMBL/GenBank/DDBJ whole genome shotgun (WGS) entry which is preliminary data.</text>
</comment>
<reference evidence="1 2" key="1">
    <citation type="journal article" date="2018" name="Evol. Lett.">
        <title>Horizontal gene cluster transfer increased hallucinogenic mushroom diversity.</title>
        <authorList>
            <person name="Reynolds H.T."/>
            <person name="Vijayakumar V."/>
            <person name="Gluck-Thaler E."/>
            <person name="Korotkin H.B."/>
            <person name="Matheny P.B."/>
            <person name="Slot J.C."/>
        </authorList>
    </citation>
    <scope>NUCLEOTIDE SEQUENCE [LARGE SCALE GENOMIC DNA]</scope>
    <source>
        <strain evidence="1 2">2631</strain>
    </source>
</reference>
<dbReference type="EMBL" id="NHYD01000605">
    <property type="protein sequence ID" value="PPQ93776.1"/>
    <property type="molecule type" value="Genomic_DNA"/>
</dbReference>
<keyword evidence="2" id="KW-1185">Reference proteome</keyword>
<organism evidence="1 2">
    <name type="scientific">Psilocybe cyanescens</name>
    <dbReference type="NCBI Taxonomy" id="93625"/>
    <lineage>
        <taxon>Eukaryota</taxon>
        <taxon>Fungi</taxon>
        <taxon>Dikarya</taxon>
        <taxon>Basidiomycota</taxon>
        <taxon>Agaricomycotina</taxon>
        <taxon>Agaricomycetes</taxon>
        <taxon>Agaricomycetidae</taxon>
        <taxon>Agaricales</taxon>
        <taxon>Agaricineae</taxon>
        <taxon>Strophariaceae</taxon>
        <taxon>Psilocybe</taxon>
    </lineage>
</organism>
<gene>
    <name evidence="1" type="ORF">CVT25_008155</name>
</gene>
<dbReference type="Proteomes" id="UP000283269">
    <property type="component" value="Unassembled WGS sequence"/>
</dbReference>